<proteinExistence type="predicted"/>
<reference evidence="2 3" key="1">
    <citation type="submission" date="2014-04" db="EMBL/GenBank/DDBJ databases">
        <authorList>
            <consortium name="DOE Joint Genome Institute"/>
            <person name="Kuo A."/>
            <person name="Kohler A."/>
            <person name="Costa M.D."/>
            <person name="Nagy L.G."/>
            <person name="Floudas D."/>
            <person name="Copeland A."/>
            <person name="Barry K.W."/>
            <person name="Cichocki N."/>
            <person name="Veneault-Fourrey C."/>
            <person name="LaButti K."/>
            <person name="Lindquist E.A."/>
            <person name="Lipzen A."/>
            <person name="Lundell T."/>
            <person name="Morin E."/>
            <person name="Murat C."/>
            <person name="Sun H."/>
            <person name="Tunlid A."/>
            <person name="Henrissat B."/>
            <person name="Grigoriev I.V."/>
            <person name="Hibbett D.S."/>
            <person name="Martin F."/>
            <person name="Nordberg H.P."/>
            <person name="Cantor M.N."/>
            <person name="Hua S.X."/>
        </authorList>
    </citation>
    <scope>NUCLEOTIDE SEQUENCE [LARGE SCALE GENOMIC DNA]</scope>
    <source>
        <strain evidence="2 3">441</strain>
    </source>
</reference>
<dbReference type="AlphaFoldDB" id="A0A0C9Z6B3"/>
<accession>A0A0C9Z6B3</accession>
<dbReference type="HOGENOM" id="CLU_1835916_0_0_1"/>
<dbReference type="Proteomes" id="UP000054018">
    <property type="component" value="Unassembled WGS sequence"/>
</dbReference>
<organism evidence="2 3">
    <name type="scientific">Pisolithus microcarpus 441</name>
    <dbReference type="NCBI Taxonomy" id="765257"/>
    <lineage>
        <taxon>Eukaryota</taxon>
        <taxon>Fungi</taxon>
        <taxon>Dikarya</taxon>
        <taxon>Basidiomycota</taxon>
        <taxon>Agaricomycotina</taxon>
        <taxon>Agaricomycetes</taxon>
        <taxon>Agaricomycetidae</taxon>
        <taxon>Boletales</taxon>
        <taxon>Sclerodermatineae</taxon>
        <taxon>Pisolithaceae</taxon>
        <taxon>Pisolithus</taxon>
    </lineage>
</organism>
<reference evidence="3" key="2">
    <citation type="submission" date="2015-01" db="EMBL/GenBank/DDBJ databases">
        <title>Evolutionary Origins and Diversification of the Mycorrhizal Mutualists.</title>
        <authorList>
            <consortium name="DOE Joint Genome Institute"/>
            <consortium name="Mycorrhizal Genomics Consortium"/>
            <person name="Kohler A."/>
            <person name="Kuo A."/>
            <person name="Nagy L.G."/>
            <person name="Floudas D."/>
            <person name="Copeland A."/>
            <person name="Barry K.W."/>
            <person name="Cichocki N."/>
            <person name="Veneault-Fourrey C."/>
            <person name="LaButti K."/>
            <person name="Lindquist E.A."/>
            <person name="Lipzen A."/>
            <person name="Lundell T."/>
            <person name="Morin E."/>
            <person name="Murat C."/>
            <person name="Riley R."/>
            <person name="Ohm R."/>
            <person name="Sun H."/>
            <person name="Tunlid A."/>
            <person name="Henrissat B."/>
            <person name="Grigoriev I.V."/>
            <person name="Hibbett D.S."/>
            <person name="Martin F."/>
        </authorList>
    </citation>
    <scope>NUCLEOTIDE SEQUENCE [LARGE SCALE GENOMIC DNA]</scope>
    <source>
        <strain evidence="3">441</strain>
    </source>
</reference>
<keyword evidence="3" id="KW-1185">Reference proteome</keyword>
<evidence type="ECO:0000256" key="1">
    <source>
        <dbReference type="SAM" id="MobiDB-lite"/>
    </source>
</evidence>
<name>A0A0C9Z6B3_9AGAM</name>
<evidence type="ECO:0000313" key="2">
    <source>
        <dbReference type="EMBL" id="KIK17952.1"/>
    </source>
</evidence>
<dbReference type="EMBL" id="KN833816">
    <property type="protein sequence ID" value="KIK17952.1"/>
    <property type="molecule type" value="Genomic_DNA"/>
</dbReference>
<gene>
    <name evidence="2" type="ORF">PISMIDRAFT_684785</name>
</gene>
<evidence type="ECO:0000313" key="3">
    <source>
        <dbReference type="Proteomes" id="UP000054018"/>
    </source>
</evidence>
<feature type="region of interest" description="Disordered" evidence="1">
    <location>
        <begin position="80"/>
        <end position="111"/>
    </location>
</feature>
<sequence length="140" mass="15641">MVDYAPKQSPDRCSLEYSLGLKPEGQVAYGWRGSWDALEEIVKTAVSPLVLGHSDTYRPPYQSSQGPRLRACLPGETNTKWKPMLEGNGIEENEGNSGTSRVILPPPSHRRPPWGRSGMLYQLHLCRANRSIPQAVLSRR</sequence>
<protein>
    <submittedName>
        <fullName evidence="2">Uncharacterized protein</fullName>
    </submittedName>
</protein>